<evidence type="ECO:0000259" key="4">
    <source>
        <dbReference type="PROSITE" id="PS50195"/>
    </source>
</evidence>
<dbReference type="InterPro" id="IPR025875">
    <property type="entry name" value="Leu-rich_rpt_4"/>
</dbReference>
<feature type="domain" description="PX" evidence="4">
    <location>
        <begin position="7"/>
        <end position="118"/>
    </location>
</feature>
<dbReference type="Pfam" id="PF12799">
    <property type="entry name" value="LRR_4"/>
    <property type="match status" value="1"/>
</dbReference>
<dbReference type="GeneID" id="115418936"/>
<evidence type="ECO:0000256" key="3">
    <source>
        <dbReference type="SAM" id="MobiDB-lite"/>
    </source>
</evidence>
<gene>
    <name evidence="5" type="primary">nisch</name>
</gene>
<keyword evidence="2" id="KW-0677">Repeat</keyword>
<dbReference type="InterPro" id="IPR057714">
    <property type="entry name" value="PH_NISCH_C"/>
</dbReference>
<sequence>MESASFTEEVSERKVCIVGSELVENYTAYIIEVTDGEHRWTVKHRYSDFHDLHEKLTVEKKVDRHLLPPKKMLGKNSRSLVERRQKELELYLQTLLLQFPQATPTPLTSFLHFHLYEINGITAALAEELFHKGEQLLQAGQVFSLSPLQLYSVSQQLRLAKPTCCNGDAKTDLGHILDFTCRLRYLKISGTRGPVGTSNIQENSLPFDLSVFKSLLQIEIRECWSNHIGGLSSLRPTVETLSIHGSTDTMMSILVPESREFSQWEAEGAESGCPVTAVIPVWRKLTTLDMSHNNISCIDSSVKLIPKVEFLDLSHNQLSSVENLQHLYNLVNVDLSYNNLWTLEAAHTCLGNIKTMSLAGNQLDSLSGLTKLYSLVNLDLSHNQLTQLVEIRNIGSLPCLEKLNLSSNPMCIIPDYRTKVLAQFGDRAAEVCLDGKVTTEKELDTVEVLKAIQKAKEVKDRMSSSDKKISEESMLSAPPSHLGSSSSSDVAPPAVTSSFSSSSSSCVAQLSASPSQDVTNREETAVYPSVLPPAEAPPPAPTRSNTNIHHLSVAPTQIQHCDEHTQRAAPTPSICGICSSSSSKPADTRCSLCSAPYCPLLSQLLLSLSFSNKDFISQLSWLLRCTLMERKNMEEEEREKKRCDTQHTDLPPEEAETCPSPGSRDGYFEMDLGDSVEEPLCSSSTSPSDHPAEEHPGPQGALHEEAEDPDVHISSILWCYCVQVDEEVEQRKACLVLTDQWLGLLYLSHEVTWTIQQADKWKQDQDGSVSVDQLLSGLQVHLLLPYSQMWFSSDPHFPDLCLAFGLQSGVTRWYLFSEAGELSRIRTALIQVDVQAHSPSPLLPPSLFNSWEVEESHGAQRGYCAFVLPPPSQDPRPLLSDILPHPDKPYLPSLLFLTHRHLWVVKVDFNQLAEHNQSSGSLHPSTSTSSWCRLVRLPLGSVILQVKDKTTNIPCSDQRHHQRWSHAVTVMLGGWRLLLLFTLSQDRSSFVGELSQYRASLGGLKVVALPQPCRTYMYQQQHTQGGSRSREQCCFSKRGPGSSSWDSSCLQMEVNHPLPHLHPGLSPGLKLLAGLDGQELLAYFHRYIAQTQVEELRQVLWLSVVLYTCPEVELTCCLLLSTGAIYFLLEDSASTLSHHSGVVITDCGDPDICLCCCLSINLSELLSVNVGLFDQYFRVVGRSADHIICCLSRDSYGTGLFLQELMSVLSLLQQLPPPEPSELDFYSQFTSTATGKMHNYELVHSSRVKFIYPSEEEMGDLTFIVAERKTPATVASSSSHSFNILLYLLVFQVKVPGQGSGLSGPSPLAPGSAPSPVLQPRTLILTSSDVFLLDEDYISYPLPDFAKEPPSRERYQLREARRIRDLDRVLLGYQTYPQALTLVFDDLPGPDLLCQLTMDHFAAGNQEETPPRGGGASGRADGEVQWCVFVPGADSRERLISLLARQWEALCSRELPVELTG</sequence>
<dbReference type="SUPFAM" id="SSF52075">
    <property type="entry name" value="Outer arm dynein light chain 1"/>
    <property type="match status" value="1"/>
</dbReference>
<dbReference type="Gene3D" id="3.30.1520.10">
    <property type="entry name" value="Phox-like domain"/>
    <property type="match status" value="1"/>
</dbReference>
<feature type="region of interest" description="Disordered" evidence="3">
    <location>
        <begin position="677"/>
        <end position="704"/>
    </location>
</feature>
<dbReference type="Proteomes" id="UP000472271">
    <property type="component" value="Chromosome 5"/>
</dbReference>
<evidence type="ECO:0000256" key="1">
    <source>
        <dbReference type="ARBA" id="ARBA00022614"/>
    </source>
</evidence>
<reference evidence="5" key="2">
    <citation type="submission" date="2025-08" db="UniProtKB">
        <authorList>
            <consortium name="Ensembl"/>
        </authorList>
    </citation>
    <scope>IDENTIFICATION</scope>
</reference>
<evidence type="ECO:0000313" key="5">
    <source>
        <dbReference type="Ensembl" id="ENSSORP00005030432.1"/>
    </source>
</evidence>
<feature type="region of interest" description="Disordered" evidence="3">
    <location>
        <begin position="634"/>
        <end position="664"/>
    </location>
</feature>
<dbReference type="FunFam" id="3.30.1520.10:FF:000020">
    <property type="entry name" value="nischarin isoform X1"/>
    <property type="match status" value="1"/>
</dbReference>
<dbReference type="SMART" id="SM00365">
    <property type="entry name" value="LRR_SD22"/>
    <property type="match status" value="4"/>
</dbReference>
<dbReference type="FunFam" id="3.80.10.10:FF:000468">
    <property type="entry name" value="nischarin isoform X2"/>
    <property type="match status" value="1"/>
</dbReference>
<keyword evidence="6" id="KW-1185">Reference proteome</keyword>
<dbReference type="InterPro" id="IPR003591">
    <property type="entry name" value="Leu-rich_rpt_typical-subtyp"/>
</dbReference>
<dbReference type="PANTHER" id="PTHR15454:SF35">
    <property type="entry name" value="NISCHARIN"/>
    <property type="match status" value="1"/>
</dbReference>
<feature type="compositionally biased region" description="Low complexity" evidence="3">
    <location>
        <begin position="475"/>
        <end position="494"/>
    </location>
</feature>
<dbReference type="PROSITE" id="PS51450">
    <property type="entry name" value="LRR"/>
    <property type="match status" value="4"/>
</dbReference>
<feature type="compositionally biased region" description="Basic and acidic residues" evidence="3">
    <location>
        <begin position="634"/>
        <end position="647"/>
    </location>
</feature>
<reference evidence="5" key="3">
    <citation type="submission" date="2025-09" db="UniProtKB">
        <authorList>
            <consortium name="Ensembl"/>
        </authorList>
    </citation>
    <scope>IDENTIFICATION</scope>
</reference>
<dbReference type="InterPro" id="IPR036871">
    <property type="entry name" value="PX_dom_sf"/>
</dbReference>
<dbReference type="InParanoid" id="A0A673APU1"/>
<dbReference type="SUPFAM" id="SSF64268">
    <property type="entry name" value="PX domain"/>
    <property type="match status" value="1"/>
</dbReference>
<reference evidence="5" key="1">
    <citation type="submission" date="2019-06" db="EMBL/GenBank/DDBJ databases">
        <authorList>
            <consortium name="Wellcome Sanger Institute Data Sharing"/>
        </authorList>
    </citation>
    <scope>NUCLEOTIDE SEQUENCE [LARGE SCALE GENOMIC DNA]</scope>
</reference>
<name>A0A673APU1_9TELE</name>
<proteinExistence type="predicted"/>
<dbReference type="Pfam" id="PF25625">
    <property type="entry name" value="PH_NISCH_C"/>
    <property type="match status" value="1"/>
</dbReference>
<dbReference type="InterPro" id="IPR001611">
    <property type="entry name" value="Leu-rich_rpt"/>
</dbReference>
<evidence type="ECO:0000256" key="2">
    <source>
        <dbReference type="ARBA" id="ARBA00022737"/>
    </source>
</evidence>
<dbReference type="Pfam" id="PF00787">
    <property type="entry name" value="PX"/>
    <property type="match status" value="1"/>
</dbReference>
<dbReference type="InterPro" id="IPR032675">
    <property type="entry name" value="LRR_dom_sf"/>
</dbReference>
<feature type="compositionally biased region" description="Basic and acidic residues" evidence="3">
    <location>
        <begin position="460"/>
        <end position="471"/>
    </location>
</feature>
<dbReference type="Ensembl" id="ENSSORT00005031286.1">
    <property type="protein sequence ID" value="ENSSORP00005030432.1"/>
    <property type="gene ID" value="ENSSORG00005013269.1"/>
</dbReference>
<keyword evidence="1" id="KW-0433">Leucine-rich repeat</keyword>
<dbReference type="RefSeq" id="XP_029989350.1">
    <property type="nucleotide sequence ID" value="XM_030133490.1"/>
</dbReference>
<dbReference type="GO" id="GO:0005737">
    <property type="term" value="C:cytoplasm"/>
    <property type="evidence" value="ECO:0007669"/>
    <property type="project" value="TreeGrafter"/>
</dbReference>
<evidence type="ECO:0000313" key="6">
    <source>
        <dbReference type="Proteomes" id="UP000472271"/>
    </source>
</evidence>
<organism evidence="5 6">
    <name type="scientific">Sphaeramia orbicularis</name>
    <name type="common">orbiculate cardinalfish</name>
    <dbReference type="NCBI Taxonomy" id="375764"/>
    <lineage>
        <taxon>Eukaryota</taxon>
        <taxon>Metazoa</taxon>
        <taxon>Chordata</taxon>
        <taxon>Craniata</taxon>
        <taxon>Vertebrata</taxon>
        <taxon>Euteleostomi</taxon>
        <taxon>Actinopterygii</taxon>
        <taxon>Neopterygii</taxon>
        <taxon>Teleostei</taxon>
        <taxon>Neoteleostei</taxon>
        <taxon>Acanthomorphata</taxon>
        <taxon>Gobiaria</taxon>
        <taxon>Kurtiformes</taxon>
        <taxon>Apogonoidei</taxon>
        <taxon>Apogonidae</taxon>
        <taxon>Apogoninae</taxon>
        <taxon>Sphaeramia</taxon>
    </lineage>
</organism>
<protein>
    <recommendedName>
        <fullName evidence="4">PX domain-containing protein</fullName>
    </recommendedName>
</protein>
<dbReference type="SMART" id="SM00369">
    <property type="entry name" value="LRR_TYP"/>
    <property type="match status" value="4"/>
</dbReference>
<dbReference type="OrthoDB" id="430293at2759"/>
<dbReference type="InterPro" id="IPR001683">
    <property type="entry name" value="PX_dom"/>
</dbReference>
<dbReference type="PROSITE" id="PS50195">
    <property type="entry name" value="PX"/>
    <property type="match status" value="1"/>
</dbReference>
<dbReference type="CTD" id="11188"/>
<dbReference type="GO" id="GO:0035091">
    <property type="term" value="F:phosphatidylinositol binding"/>
    <property type="evidence" value="ECO:0007669"/>
    <property type="project" value="InterPro"/>
</dbReference>
<dbReference type="PANTHER" id="PTHR15454">
    <property type="entry name" value="NISCHARIN RELATED"/>
    <property type="match status" value="1"/>
</dbReference>
<feature type="region of interest" description="Disordered" evidence="3">
    <location>
        <begin position="460"/>
        <end position="494"/>
    </location>
</feature>
<dbReference type="SMART" id="SM00312">
    <property type="entry name" value="PX"/>
    <property type="match status" value="1"/>
</dbReference>
<accession>A0A673APU1</accession>
<dbReference type="Gene3D" id="3.80.10.10">
    <property type="entry name" value="Ribonuclease Inhibitor"/>
    <property type="match status" value="2"/>
</dbReference>